<dbReference type="Pfam" id="PF04545">
    <property type="entry name" value="Sigma70_r4"/>
    <property type="match status" value="1"/>
</dbReference>
<dbReference type="InterPro" id="IPR007630">
    <property type="entry name" value="RNA_pol_sigma70_r4"/>
</dbReference>
<name>A0A561WT76_9ACTN</name>
<dbReference type="OrthoDB" id="9804285at2"/>
<evidence type="ECO:0000256" key="1">
    <source>
        <dbReference type="ARBA" id="ARBA00023015"/>
    </source>
</evidence>
<evidence type="ECO:0000256" key="4">
    <source>
        <dbReference type="ARBA" id="ARBA00023163"/>
    </source>
</evidence>
<dbReference type="Pfam" id="PF04542">
    <property type="entry name" value="Sigma70_r2"/>
    <property type="match status" value="1"/>
</dbReference>
<dbReference type="Pfam" id="PF04539">
    <property type="entry name" value="Sigma70_r3"/>
    <property type="match status" value="1"/>
</dbReference>
<dbReference type="InterPro" id="IPR000943">
    <property type="entry name" value="RNA_pol_sigma70"/>
</dbReference>
<dbReference type="InterPro" id="IPR014284">
    <property type="entry name" value="RNA_pol_sigma-70_dom"/>
</dbReference>
<dbReference type="RefSeq" id="WP_154936191.1">
    <property type="nucleotide sequence ID" value="NZ_VIXA01000001.1"/>
</dbReference>
<protein>
    <submittedName>
        <fullName evidence="8">RNA polymerase sigma-B factor</fullName>
    </submittedName>
</protein>
<evidence type="ECO:0000256" key="3">
    <source>
        <dbReference type="ARBA" id="ARBA00023125"/>
    </source>
</evidence>
<proteinExistence type="predicted"/>
<dbReference type="PANTHER" id="PTHR30385:SF4">
    <property type="entry name" value="RNA POLYMERASE SIGMA-E FACTOR"/>
    <property type="match status" value="1"/>
</dbReference>
<keyword evidence="2" id="KW-0731">Sigma factor</keyword>
<dbReference type="Gene3D" id="1.10.10.10">
    <property type="entry name" value="Winged helix-like DNA-binding domain superfamily/Winged helix DNA-binding domain"/>
    <property type="match status" value="2"/>
</dbReference>
<dbReference type="GO" id="GO:0006352">
    <property type="term" value="P:DNA-templated transcription initiation"/>
    <property type="evidence" value="ECO:0007669"/>
    <property type="project" value="InterPro"/>
</dbReference>
<evidence type="ECO:0000259" key="6">
    <source>
        <dbReference type="Pfam" id="PF04542"/>
    </source>
</evidence>
<dbReference type="Gene3D" id="1.20.120.1810">
    <property type="match status" value="1"/>
</dbReference>
<dbReference type="GO" id="GO:0016987">
    <property type="term" value="F:sigma factor activity"/>
    <property type="evidence" value="ECO:0007669"/>
    <property type="project" value="UniProtKB-KW"/>
</dbReference>
<dbReference type="GO" id="GO:0003677">
    <property type="term" value="F:DNA binding"/>
    <property type="evidence" value="ECO:0007669"/>
    <property type="project" value="UniProtKB-KW"/>
</dbReference>
<comment type="caution">
    <text evidence="8">The sequence shown here is derived from an EMBL/GenBank/DDBJ whole genome shotgun (WGS) entry which is preliminary data.</text>
</comment>
<feature type="domain" description="RNA polymerase sigma-70 region 2" evidence="6">
    <location>
        <begin position="46"/>
        <end position="113"/>
    </location>
</feature>
<gene>
    <name evidence="8" type="ORF">FHX75_11181</name>
</gene>
<keyword evidence="4" id="KW-0804">Transcription</keyword>
<dbReference type="PRINTS" id="PR00046">
    <property type="entry name" value="SIGMA70FCT"/>
</dbReference>
<reference evidence="8 9" key="1">
    <citation type="submission" date="2019-06" db="EMBL/GenBank/DDBJ databases">
        <title>Sequencing the genomes of 1000 actinobacteria strains.</title>
        <authorList>
            <person name="Klenk H.-P."/>
        </authorList>
    </citation>
    <scope>NUCLEOTIDE SEQUENCE [LARGE SCALE GENOMIC DNA]</scope>
    <source>
        <strain evidence="8 9">DSM 102131</strain>
    </source>
</reference>
<dbReference type="PANTHER" id="PTHR30385">
    <property type="entry name" value="SIGMA FACTOR F FLAGELLAR"/>
    <property type="match status" value="1"/>
</dbReference>
<organism evidence="8 9">
    <name type="scientific">Micromonospora palomenae</name>
    <dbReference type="NCBI Taxonomy" id="1461247"/>
    <lineage>
        <taxon>Bacteria</taxon>
        <taxon>Bacillati</taxon>
        <taxon>Actinomycetota</taxon>
        <taxon>Actinomycetes</taxon>
        <taxon>Micromonosporales</taxon>
        <taxon>Micromonosporaceae</taxon>
        <taxon>Micromonospora</taxon>
    </lineage>
</organism>
<keyword evidence="1" id="KW-0805">Transcription regulation</keyword>
<dbReference type="EMBL" id="VIXA01000001">
    <property type="protein sequence ID" value="TWG27046.1"/>
    <property type="molecule type" value="Genomic_DNA"/>
</dbReference>
<sequence>MVIPLPTVSRTRLLQAPGTREQLLRRLAALDRDDPARARLRARIIENDLPMAGRLARRYVGRGEPYDDLAQVAALALVKAVDGFDVERGLPFSGYAVPTILGALRRHFRDTTWDMRVPRQVQELNNRMRAVTEELTQRQGHHPSAAELADQLEVGVDEILAAVLAGQAYRLVSLDAPHHRTDDFETLALIGAVDPGFAQVDERLALRPLLAALPLRERRILTMRFHDHLTQKRIANEVGLSQMHVSRLLKQSLTRLRTRLG</sequence>
<dbReference type="Proteomes" id="UP000319927">
    <property type="component" value="Unassembled WGS sequence"/>
</dbReference>
<evidence type="ECO:0000259" key="5">
    <source>
        <dbReference type="Pfam" id="PF04539"/>
    </source>
</evidence>
<feature type="domain" description="RNA polymerase sigma-70 region 3" evidence="5">
    <location>
        <begin position="123"/>
        <end position="183"/>
    </location>
</feature>
<dbReference type="NCBIfam" id="TIGR02937">
    <property type="entry name" value="sigma70-ECF"/>
    <property type="match status" value="1"/>
</dbReference>
<dbReference type="SUPFAM" id="SSF88659">
    <property type="entry name" value="Sigma3 and sigma4 domains of RNA polymerase sigma factors"/>
    <property type="match status" value="2"/>
</dbReference>
<evidence type="ECO:0000313" key="9">
    <source>
        <dbReference type="Proteomes" id="UP000319927"/>
    </source>
</evidence>
<dbReference type="NCBIfam" id="TIGR02980">
    <property type="entry name" value="SigBFG"/>
    <property type="match status" value="1"/>
</dbReference>
<dbReference type="InterPro" id="IPR036388">
    <property type="entry name" value="WH-like_DNA-bd_sf"/>
</dbReference>
<keyword evidence="3" id="KW-0238">DNA-binding</keyword>
<evidence type="ECO:0000256" key="2">
    <source>
        <dbReference type="ARBA" id="ARBA00023082"/>
    </source>
</evidence>
<feature type="domain" description="RNA polymerase sigma-70 region 4" evidence="7">
    <location>
        <begin position="209"/>
        <end position="257"/>
    </location>
</feature>
<dbReference type="SUPFAM" id="SSF88946">
    <property type="entry name" value="Sigma2 domain of RNA polymerase sigma factors"/>
    <property type="match status" value="1"/>
</dbReference>
<evidence type="ECO:0000259" key="7">
    <source>
        <dbReference type="Pfam" id="PF04545"/>
    </source>
</evidence>
<dbReference type="InterPro" id="IPR007624">
    <property type="entry name" value="RNA_pol_sigma70_r3"/>
</dbReference>
<accession>A0A561WT76</accession>
<evidence type="ECO:0000313" key="8">
    <source>
        <dbReference type="EMBL" id="TWG27046.1"/>
    </source>
</evidence>
<dbReference type="AlphaFoldDB" id="A0A561WT76"/>
<keyword evidence="9" id="KW-1185">Reference proteome</keyword>
<dbReference type="InterPro" id="IPR013324">
    <property type="entry name" value="RNA_pol_sigma_r3/r4-like"/>
</dbReference>
<dbReference type="InterPro" id="IPR007627">
    <property type="entry name" value="RNA_pol_sigma70_r2"/>
</dbReference>
<dbReference type="InterPro" id="IPR013325">
    <property type="entry name" value="RNA_pol_sigma_r2"/>
</dbReference>
<dbReference type="InterPro" id="IPR014322">
    <property type="entry name" value="RNA_pol_sigma-B/F/G"/>
</dbReference>